<evidence type="ECO:0000256" key="2">
    <source>
        <dbReference type="ARBA" id="ARBA00008670"/>
    </source>
</evidence>
<protein>
    <submittedName>
        <fullName evidence="8">CD40 ligand</fullName>
    </submittedName>
</protein>
<dbReference type="GO" id="GO:0005615">
    <property type="term" value="C:extracellular space"/>
    <property type="evidence" value="ECO:0007669"/>
    <property type="project" value="UniProtKB-KW"/>
</dbReference>
<dbReference type="GO" id="GO:0006955">
    <property type="term" value="P:immune response"/>
    <property type="evidence" value="ECO:0007669"/>
    <property type="project" value="InterPro"/>
</dbReference>
<keyword evidence="9" id="KW-1185">Reference proteome</keyword>
<keyword evidence="6" id="KW-0812">Transmembrane</keyword>
<evidence type="ECO:0000313" key="9">
    <source>
        <dbReference type="Proteomes" id="UP000694383"/>
    </source>
</evidence>
<dbReference type="SUPFAM" id="SSF49842">
    <property type="entry name" value="TNF-like"/>
    <property type="match status" value="1"/>
</dbReference>
<organism evidence="8 9">
    <name type="scientific">Oryzias sinensis</name>
    <name type="common">Chinese medaka</name>
    <dbReference type="NCBI Taxonomy" id="183150"/>
    <lineage>
        <taxon>Eukaryota</taxon>
        <taxon>Metazoa</taxon>
        <taxon>Chordata</taxon>
        <taxon>Craniata</taxon>
        <taxon>Vertebrata</taxon>
        <taxon>Euteleostomi</taxon>
        <taxon>Actinopterygii</taxon>
        <taxon>Neopterygii</taxon>
        <taxon>Teleostei</taxon>
        <taxon>Neoteleostei</taxon>
        <taxon>Acanthomorphata</taxon>
        <taxon>Ovalentaria</taxon>
        <taxon>Atherinomorphae</taxon>
        <taxon>Beloniformes</taxon>
        <taxon>Adrianichthyidae</taxon>
        <taxon>Oryziinae</taxon>
        <taxon>Oryzias</taxon>
    </lineage>
</organism>
<proteinExistence type="inferred from homology"/>
<feature type="domain" description="THD" evidence="7">
    <location>
        <begin position="83"/>
        <end position="239"/>
    </location>
</feature>
<evidence type="ECO:0000256" key="6">
    <source>
        <dbReference type="SAM" id="Phobius"/>
    </source>
</evidence>
<evidence type="ECO:0000256" key="5">
    <source>
        <dbReference type="SAM" id="MobiDB-lite"/>
    </source>
</evidence>
<dbReference type="GO" id="GO:0005125">
    <property type="term" value="F:cytokine activity"/>
    <property type="evidence" value="ECO:0007669"/>
    <property type="project" value="UniProtKB-KW"/>
</dbReference>
<dbReference type="Proteomes" id="UP000694383">
    <property type="component" value="Unplaced"/>
</dbReference>
<dbReference type="InterPro" id="IPR006052">
    <property type="entry name" value="TNF_dom"/>
</dbReference>
<dbReference type="InterPro" id="IPR008983">
    <property type="entry name" value="Tumour_necrosis_fac-like_dom"/>
</dbReference>
<dbReference type="Pfam" id="PF00229">
    <property type="entry name" value="TNF"/>
    <property type="match status" value="1"/>
</dbReference>
<evidence type="ECO:0000256" key="3">
    <source>
        <dbReference type="ARBA" id="ARBA00022514"/>
    </source>
</evidence>
<dbReference type="GO" id="GO:0016020">
    <property type="term" value="C:membrane"/>
    <property type="evidence" value="ECO:0007669"/>
    <property type="project" value="UniProtKB-SubCell"/>
</dbReference>
<dbReference type="GO" id="GO:0005164">
    <property type="term" value="F:tumor necrosis factor receptor binding"/>
    <property type="evidence" value="ECO:0007669"/>
    <property type="project" value="InterPro"/>
</dbReference>
<feature type="region of interest" description="Disordered" evidence="5">
    <location>
        <begin position="72"/>
        <end position="97"/>
    </location>
</feature>
<evidence type="ECO:0000259" key="7">
    <source>
        <dbReference type="PROSITE" id="PS50049"/>
    </source>
</evidence>
<evidence type="ECO:0000256" key="4">
    <source>
        <dbReference type="ARBA" id="ARBA00023136"/>
    </source>
</evidence>
<dbReference type="Ensembl" id="ENSOSIT00000042305.1">
    <property type="protein sequence ID" value="ENSOSIP00000040150.1"/>
    <property type="gene ID" value="ENSOSIG00000019643.1"/>
</dbReference>
<evidence type="ECO:0000313" key="8">
    <source>
        <dbReference type="Ensembl" id="ENSOSIP00000040150.1"/>
    </source>
</evidence>
<dbReference type="PANTHER" id="PTHR11471:SF57">
    <property type="entry name" value="CD154"/>
    <property type="match status" value="1"/>
</dbReference>
<accession>A0A8C7ZDI5</accession>
<reference evidence="8" key="2">
    <citation type="submission" date="2025-09" db="UniProtKB">
        <authorList>
            <consortium name="Ensembl"/>
        </authorList>
    </citation>
    <scope>IDENTIFICATION</scope>
</reference>
<feature type="transmembrane region" description="Helical" evidence="6">
    <location>
        <begin position="39"/>
        <end position="63"/>
    </location>
</feature>
<sequence>MINTFQTSIAPPPVPPRLGRSQPFLIPAPLPSSGSNKHLIRFLVCVVTLLLFIAVGGFLFIYYNNNNNNNNKEAEKGPSAQAIVGHHPSEKRETSSRALARMIADSGQKSNTKNESSGYLKWQKDHSILKKINFYKEHWVTILEPGDYHVFSRVTFSKGSLRKPLAGRIKLRQSHSEEEEIKMKAYCSLNYSASNPQMCTITMEDLLTLKRGNQLSVWVQDLSLVDYEEGATTFGMFQL</sequence>
<keyword evidence="4 6" id="KW-0472">Membrane</keyword>
<dbReference type="PANTHER" id="PTHR11471">
    <property type="entry name" value="TUMOR NECROSIS FACTOR FAMILY MEMBER"/>
    <property type="match status" value="1"/>
</dbReference>
<name>A0A8C7ZDI5_9TELE</name>
<comment type="similarity">
    <text evidence="2">Belongs to the tumor necrosis factor family.</text>
</comment>
<dbReference type="PROSITE" id="PS50049">
    <property type="entry name" value="THD_2"/>
    <property type="match status" value="1"/>
</dbReference>
<reference evidence="8" key="1">
    <citation type="submission" date="2025-08" db="UniProtKB">
        <authorList>
            <consortium name="Ensembl"/>
        </authorList>
    </citation>
    <scope>IDENTIFICATION</scope>
</reference>
<comment type="subcellular location">
    <subcellularLocation>
        <location evidence="1">Membrane</location>
    </subcellularLocation>
</comment>
<dbReference type="Gene3D" id="2.60.120.40">
    <property type="match status" value="1"/>
</dbReference>
<dbReference type="AlphaFoldDB" id="A0A8C7ZDI5"/>
<keyword evidence="6" id="KW-1133">Transmembrane helix</keyword>
<keyword evidence="3" id="KW-0202">Cytokine</keyword>
<evidence type="ECO:0000256" key="1">
    <source>
        <dbReference type="ARBA" id="ARBA00004370"/>
    </source>
</evidence>
<dbReference type="GeneTree" id="ENSGT00510000051633"/>